<feature type="domain" description="PAZ" evidence="2">
    <location>
        <begin position="221"/>
        <end position="332"/>
    </location>
</feature>
<proteinExistence type="inferred from homology"/>
<name>S2K9D2_MUCC1</name>
<protein>
    <recommendedName>
        <fullName evidence="6">Piwi-domain-containing protein</fullName>
    </recommendedName>
</protein>
<dbReference type="SMART" id="SM00949">
    <property type="entry name" value="PAZ"/>
    <property type="match status" value="1"/>
</dbReference>
<dbReference type="SUPFAM" id="SSF101690">
    <property type="entry name" value="PAZ domain"/>
    <property type="match status" value="1"/>
</dbReference>
<dbReference type="PANTHER" id="PTHR22891">
    <property type="entry name" value="EUKARYOTIC TRANSLATION INITIATION FACTOR 2C"/>
    <property type="match status" value="1"/>
</dbReference>
<dbReference type="SMART" id="SM01163">
    <property type="entry name" value="DUF1785"/>
    <property type="match status" value="1"/>
</dbReference>
<keyword evidence="5" id="KW-1185">Reference proteome</keyword>
<dbReference type="CDD" id="cd02846">
    <property type="entry name" value="PAZ_argonaute_like"/>
    <property type="match status" value="1"/>
</dbReference>
<dbReference type="Gene3D" id="3.30.420.10">
    <property type="entry name" value="Ribonuclease H-like superfamily/Ribonuclease H"/>
    <property type="match status" value="1"/>
</dbReference>
<dbReference type="STRING" id="1220926.S2K9D2"/>
<dbReference type="InterPro" id="IPR036397">
    <property type="entry name" value="RNaseH_sf"/>
</dbReference>
<dbReference type="FunCoup" id="S2K9D2">
    <property type="interactions" value="305"/>
</dbReference>
<feature type="domain" description="Piwi" evidence="3">
    <location>
        <begin position="501"/>
        <end position="795"/>
    </location>
</feature>
<dbReference type="InterPro" id="IPR014811">
    <property type="entry name" value="ArgoL1"/>
</dbReference>
<dbReference type="InterPro" id="IPR032473">
    <property type="entry name" value="Argonaute_Mid_dom"/>
</dbReference>
<evidence type="ECO:0000313" key="5">
    <source>
        <dbReference type="Proteomes" id="UP000014254"/>
    </source>
</evidence>
<organism evidence="4 5">
    <name type="scientific">Mucor circinelloides f. circinelloides (strain 1006PhL)</name>
    <name type="common">Mucormycosis agent</name>
    <name type="synonym">Calyptromyces circinelloides</name>
    <dbReference type="NCBI Taxonomy" id="1220926"/>
    <lineage>
        <taxon>Eukaryota</taxon>
        <taxon>Fungi</taxon>
        <taxon>Fungi incertae sedis</taxon>
        <taxon>Mucoromycota</taxon>
        <taxon>Mucoromycotina</taxon>
        <taxon>Mucoromycetes</taxon>
        <taxon>Mucorales</taxon>
        <taxon>Mucorineae</taxon>
        <taxon>Mucoraceae</taxon>
        <taxon>Mucor</taxon>
    </lineage>
</organism>
<dbReference type="CDD" id="cd04657">
    <property type="entry name" value="Piwi_ago-like"/>
    <property type="match status" value="1"/>
</dbReference>
<evidence type="ECO:0000259" key="3">
    <source>
        <dbReference type="PROSITE" id="PS50822"/>
    </source>
</evidence>
<dbReference type="AlphaFoldDB" id="S2K9D2"/>
<accession>S2K9D2</accession>
<dbReference type="Pfam" id="PF02171">
    <property type="entry name" value="Piwi"/>
    <property type="match status" value="1"/>
</dbReference>
<dbReference type="Gene3D" id="3.40.50.2300">
    <property type="match status" value="1"/>
</dbReference>
<dbReference type="PROSITE" id="PS50822">
    <property type="entry name" value="PIWI"/>
    <property type="match status" value="1"/>
</dbReference>
<evidence type="ECO:0008006" key="6">
    <source>
        <dbReference type="Google" id="ProtNLM"/>
    </source>
</evidence>
<dbReference type="InterPro" id="IPR032472">
    <property type="entry name" value="ArgoL2"/>
</dbReference>
<dbReference type="Pfam" id="PF08699">
    <property type="entry name" value="ArgoL1"/>
    <property type="match status" value="1"/>
</dbReference>
<dbReference type="EMBL" id="KE123903">
    <property type="protein sequence ID" value="EPB92043.1"/>
    <property type="molecule type" value="Genomic_DNA"/>
</dbReference>
<evidence type="ECO:0000256" key="1">
    <source>
        <dbReference type="RuleBase" id="RU361178"/>
    </source>
</evidence>
<reference evidence="5" key="1">
    <citation type="submission" date="2013-05" db="EMBL/GenBank/DDBJ databases">
        <title>The Genome sequence of Mucor circinelloides f. circinelloides 1006PhL.</title>
        <authorList>
            <consortium name="The Broad Institute Genomics Platform"/>
            <person name="Cuomo C."/>
            <person name="Earl A."/>
            <person name="Findley K."/>
            <person name="Lee S.C."/>
            <person name="Walker B."/>
            <person name="Young S."/>
            <person name="Zeng Q."/>
            <person name="Gargeya S."/>
            <person name="Fitzgerald M."/>
            <person name="Haas B."/>
            <person name="Abouelleil A."/>
            <person name="Allen A.W."/>
            <person name="Alvarado L."/>
            <person name="Arachchi H.M."/>
            <person name="Berlin A.M."/>
            <person name="Chapman S.B."/>
            <person name="Gainer-Dewar J."/>
            <person name="Goldberg J."/>
            <person name="Griggs A."/>
            <person name="Gujja S."/>
            <person name="Hansen M."/>
            <person name="Howarth C."/>
            <person name="Imamovic A."/>
            <person name="Ireland A."/>
            <person name="Larimer J."/>
            <person name="McCowan C."/>
            <person name="Murphy C."/>
            <person name="Pearson M."/>
            <person name="Poon T.W."/>
            <person name="Priest M."/>
            <person name="Roberts A."/>
            <person name="Saif S."/>
            <person name="Shea T."/>
            <person name="Sisk P."/>
            <person name="Sykes S."/>
            <person name="Wortman J."/>
            <person name="Nusbaum C."/>
            <person name="Birren B."/>
        </authorList>
    </citation>
    <scope>NUCLEOTIDE SEQUENCE [LARGE SCALE GENOMIC DNA]</scope>
    <source>
        <strain evidence="5">1006PhL</strain>
    </source>
</reference>
<dbReference type="Pfam" id="PF16486">
    <property type="entry name" value="ArgoN"/>
    <property type="match status" value="1"/>
</dbReference>
<dbReference type="InParanoid" id="S2K9D2"/>
<dbReference type="GO" id="GO:0003723">
    <property type="term" value="F:RNA binding"/>
    <property type="evidence" value="ECO:0007669"/>
    <property type="project" value="InterPro"/>
</dbReference>
<dbReference type="Pfam" id="PF16487">
    <property type="entry name" value="ArgoMid"/>
    <property type="match status" value="1"/>
</dbReference>
<dbReference type="OrthoDB" id="10252740at2759"/>
<dbReference type="Pfam" id="PF16488">
    <property type="entry name" value="ArgoL2"/>
    <property type="match status" value="1"/>
</dbReference>
<comment type="similarity">
    <text evidence="1">Belongs to the argonaute family.</text>
</comment>
<dbReference type="Gene3D" id="2.170.260.10">
    <property type="entry name" value="paz domain"/>
    <property type="match status" value="1"/>
</dbReference>
<evidence type="ECO:0000313" key="4">
    <source>
        <dbReference type="EMBL" id="EPB92043.1"/>
    </source>
</evidence>
<dbReference type="SMART" id="SM00950">
    <property type="entry name" value="Piwi"/>
    <property type="match status" value="1"/>
</dbReference>
<evidence type="ECO:0000259" key="2">
    <source>
        <dbReference type="PROSITE" id="PS50821"/>
    </source>
</evidence>
<gene>
    <name evidence="4" type="ORF">HMPREF1544_01107</name>
</gene>
<dbReference type="InterPro" id="IPR045246">
    <property type="entry name" value="Piwi_ago-like"/>
</dbReference>
<dbReference type="InterPro" id="IPR003165">
    <property type="entry name" value="Piwi"/>
</dbReference>
<dbReference type="VEuPathDB" id="FungiDB:HMPREF1544_01107"/>
<dbReference type="InterPro" id="IPR032474">
    <property type="entry name" value="Argonaute_N"/>
</dbReference>
<dbReference type="Pfam" id="PF02170">
    <property type="entry name" value="PAZ"/>
    <property type="match status" value="1"/>
</dbReference>
<dbReference type="Proteomes" id="UP000014254">
    <property type="component" value="Unassembled WGS sequence"/>
</dbReference>
<dbReference type="SUPFAM" id="SSF53098">
    <property type="entry name" value="Ribonuclease H-like"/>
    <property type="match status" value="1"/>
</dbReference>
<dbReference type="InterPro" id="IPR012337">
    <property type="entry name" value="RNaseH-like_sf"/>
</dbReference>
<dbReference type="eggNOG" id="KOG1041">
    <property type="taxonomic scope" value="Eukaryota"/>
</dbReference>
<sequence length="837" mass="93942">MATSTSNLTNLVLRPNTGTLGRPIQVRTNFFRVQSLPTQNIYHYDVDVEPFLPQTKLRALWLLFEDAHPDVVGNSKAIFDGRKNVFSIARFALGQVQAQAFPVDVTNHPNFGRSPKENIFNIKLKLANTVNMQELTQFINGNSPCTSNCLTAIMFLEILVRFLPSQTQYTFARSIFTPADKIPLSNGAEAWYGYYQSFRPAKGVMLVNIDMSATVMHESGPLPEIIAKILNKRSLNELRAGLPDRDMIMLRRLLRGRTIQVVHRGERRFSYKITDLAGPANQVTFADSEENTMTVADYFLKRYNRRLNYPFLPCIVVRKNNFLPMEVCEISPGQRFTRRLNAKQSSEFITATALPPQTRFNKITQGLNLLQHKNNPYLEEFGLSIDQNMQVIPARIMEPPRITFGQGTIRPQLNGWNLQGKRFMKPATLQSWSLVNFAGAVPLEATKRFIRELVTTLVGLGLHVVNRTPIVLNADPQGAIERSLKEAWLNAGNQARAEPQMLFCILPNAGPQLYAEIKRVTDTIIGIPSQCLQSKHIASAKKQYCANVGLKVNTKLGGSNHVLSNGEIPFISDKPTVVFGIDVSHPFPGSNAPSIAAITASVDPLADQFIATVRLQARTELVSDLSNMIVDLLRKFYEKSGMKPQRLLFYRDGVSYGQFQQVMTNEVDAIRAACALLDVNYKPTITFVVVQKRHRARFLPMSRQDADRSGNCVSGLVIDTDITHPYEFDFYLQAHAAIKGTARSAHYYVLYDENKFDANSLQDLTFKLCFNYARSTGPVSLVPAVYYADLVAARVHLHRPGGDWSETTMTGDTGDMQAQMAAYATVSPKLEKIMYYM</sequence>
<dbReference type="PROSITE" id="PS50821">
    <property type="entry name" value="PAZ"/>
    <property type="match status" value="1"/>
</dbReference>
<dbReference type="InterPro" id="IPR003100">
    <property type="entry name" value="PAZ_dom"/>
</dbReference>
<dbReference type="InterPro" id="IPR036085">
    <property type="entry name" value="PAZ_dom_sf"/>
</dbReference>
<dbReference type="OMA" id="KTEPRNA"/>